<proteinExistence type="predicted"/>
<protein>
    <recommendedName>
        <fullName evidence="5">GH26 domain-containing protein</fullName>
    </recommendedName>
</protein>
<gene>
    <name evidence="3" type="ORF">ACGFYS_11635</name>
</gene>
<dbReference type="SUPFAM" id="SSF51445">
    <property type="entry name" value="(Trans)glycosidases"/>
    <property type="match status" value="1"/>
</dbReference>
<feature type="region of interest" description="Disordered" evidence="1">
    <location>
        <begin position="30"/>
        <end position="53"/>
    </location>
</feature>
<dbReference type="Gene3D" id="3.20.20.80">
    <property type="entry name" value="Glycosidases"/>
    <property type="match status" value="1"/>
</dbReference>
<dbReference type="EMBL" id="JBICZW010000006">
    <property type="protein sequence ID" value="MFG3189587.1"/>
    <property type="molecule type" value="Genomic_DNA"/>
</dbReference>
<evidence type="ECO:0000313" key="4">
    <source>
        <dbReference type="Proteomes" id="UP001604282"/>
    </source>
</evidence>
<evidence type="ECO:0008006" key="5">
    <source>
        <dbReference type="Google" id="ProtNLM"/>
    </source>
</evidence>
<organism evidence="3 4">
    <name type="scientific">Streptomyces omiyaensis</name>
    <dbReference type="NCBI Taxonomy" id="68247"/>
    <lineage>
        <taxon>Bacteria</taxon>
        <taxon>Bacillati</taxon>
        <taxon>Actinomycetota</taxon>
        <taxon>Actinomycetes</taxon>
        <taxon>Kitasatosporales</taxon>
        <taxon>Streptomycetaceae</taxon>
        <taxon>Streptomyces</taxon>
    </lineage>
</organism>
<keyword evidence="4" id="KW-1185">Reference proteome</keyword>
<evidence type="ECO:0000256" key="1">
    <source>
        <dbReference type="SAM" id="MobiDB-lite"/>
    </source>
</evidence>
<name>A0ABW7BSU6_9ACTN</name>
<evidence type="ECO:0000313" key="3">
    <source>
        <dbReference type="EMBL" id="MFG3189587.1"/>
    </source>
</evidence>
<dbReference type="Proteomes" id="UP001604282">
    <property type="component" value="Unassembled WGS sequence"/>
</dbReference>
<reference evidence="3 4" key="1">
    <citation type="submission" date="2024-10" db="EMBL/GenBank/DDBJ databases">
        <title>The Natural Products Discovery Center: Release of the First 8490 Sequenced Strains for Exploring Actinobacteria Biosynthetic Diversity.</title>
        <authorList>
            <person name="Kalkreuter E."/>
            <person name="Kautsar S.A."/>
            <person name="Yang D."/>
            <person name="Bader C.D."/>
            <person name="Teijaro C.N."/>
            <person name="Fluegel L."/>
            <person name="Davis C.M."/>
            <person name="Simpson J.R."/>
            <person name="Lauterbach L."/>
            <person name="Steele A.D."/>
            <person name="Gui C."/>
            <person name="Meng S."/>
            <person name="Li G."/>
            <person name="Viehrig K."/>
            <person name="Ye F."/>
            <person name="Su P."/>
            <person name="Kiefer A.F."/>
            <person name="Nichols A."/>
            <person name="Cepeda A.J."/>
            <person name="Yan W."/>
            <person name="Fan B."/>
            <person name="Jiang Y."/>
            <person name="Adhikari A."/>
            <person name="Zheng C.-J."/>
            <person name="Schuster L."/>
            <person name="Cowan T.M."/>
            <person name="Smanski M.J."/>
            <person name="Chevrette M.G."/>
            <person name="De Carvalho L.P.S."/>
            <person name="Shen B."/>
        </authorList>
    </citation>
    <scope>NUCLEOTIDE SEQUENCE [LARGE SCALE GENOMIC DNA]</scope>
    <source>
        <strain evidence="3 4">NPDC048229</strain>
    </source>
</reference>
<feature type="compositionally biased region" description="Low complexity" evidence="1">
    <location>
        <begin position="30"/>
        <end position="52"/>
    </location>
</feature>
<dbReference type="RefSeq" id="WP_392881249.1">
    <property type="nucleotide sequence ID" value="NZ_JBICZW010000006.1"/>
</dbReference>
<keyword evidence="2" id="KW-0732">Signal</keyword>
<dbReference type="InterPro" id="IPR017853">
    <property type="entry name" value="GH"/>
</dbReference>
<feature type="signal peptide" evidence="2">
    <location>
        <begin position="1"/>
        <end position="32"/>
    </location>
</feature>
<accession>A0ABW7BSU6</accession>
<sequence length="419" mass="45622">MPHPRPPRTAARLLAALALAVLAALPAGPATARADAGPRTPAAPRTATAAAPELLIGQSTRTAWDDFQSYGQDADGGSVYYELRRGDWVGDHHRDYATMLARQGRTVQVGISWKDNPPGFPGGDENAKAARSRAVTAEIAAGGHTAALDRLLAFADAHPAARFTLRLDYEVSSFHHCTDASCSSYKNAFARLAAHLDARSRAHNLEYVFHPVRGEFEAMYPGDAAVDWMGVSVFAHELCLPIHDRGYLYNGTPPQNYDIAASQCRNAYIGTDAHGNPAAVWRNFDHDGNVLKLVKFARDHAKPVVLSEAGLMNFTADGTATDGIEQVRAEQWVNRLFSLLDYRGPIPNLPGEHDLRGVIRSVVYIGLDFRHGWDGVDDGTFDFPPDTTWFVDGRLSRYGPARAAFCRGLAANGFTARCR</sequence>
<comment type="caution">
    <text evidence="3">The sequence shown here is derived from an EMBL/GenBank/DDBJ whole genome shotgun (WGS) entry which is preliminary data.</text>
</comment>
<evidence type="ECO:0000256" key="2">
    <source>
        <dbReference type="SAM" id="SignalP"/>
    </source>
</evidence>
<feature type="chain" id="PRO_5046291612" description="GH26 domain-containing protein" evidence="2">
    <location>
        <begin position="33"/>
        <end position="419"/>
    </location>
</feature>